<proteinExistence type="predicted"/>
<reference evidence="2" key="1">
    <citation type="journal article" date="2019" name="Int. J. Syst. Evol. Microbiol.">
        <title>The Global Catalogue of Microorganisms (GCM) 10K type strain sequencing project: providing services to taxonomists for standard genome sequencing and annotation.</title>
        <authorList>
            <consortium name="The Broad Institute Genomics Platform"/>
            <consortium name="The Broad Institute Genome Sequencing Center for Infectious Disease"/>
            <person name="Wu L."/>
            <person name="Ma J."/>
        </authorList>
    </citation>
    <scope>NUCLEOTIDE SEQUENCE [LARGE SCALE GENOMIC DNA]</scope>
    <source>
        <strain evidence="2">CGMCC 1.12286</strain>
    </source>
</reference>
<dbReference type="RefSeq" id="WP_377946302.1">
    <property type="nucleotide sequence ID" value="NZ_JBHUCX010000102.1"/>
</dbReference>
<comment type="caution">
    <text evidence="1">The sequence shown here is derived from an EMBL/GenBank/DDBJ whole genome shotgun (WGS) entry which is preliminary data.</text>
</comment>
<organism evidence="1 2">
    <name type="scientific">Alicyclobacillus fodiniaquatilis</name>
    <dbReference type="NCBI Taxonomy" id="1661150"/>
    <lineage>
        <taxon>Bacteria</taxon>
        <taxon>Bacillati</taxon>
        <taxon>Bacillota</taxon>
        <taxon>Bacilli</taxon>
        <taxon>Bacillales</taxon>
        <taxon>Alicyclobacillaceae</taxon>
        <taxon>Alicyclobacillus</taxon>
    </lineage>
</organism>
<evidence type="ECO:0008006" key="3">
    <source>
        <dbReference type="Google" id="ProtNLM"/>
    </source>
</evidence>
<evidence type="ECO:0000313" key="1">
    <source>
        <dbReference type="EMBL" id="MFD1678265.1"/>
    </source>
</evidence>
<name>A0ABW4JT69_9BACL</name>
<keyword evidence="2" id="KW-1185">Reference proteome</keyword>
<evidence type="ECO:0000313" key="2">
    <source>
        <dbReference type="Proteomes" id="UP001597079"/>
    </source>
</evidence>
<dbReference type="EMBL" id="JBHUCX010000102">
    <property type="protein sequence ID" value="MFD1678265.1"/>
    <property type="molecule type" value="Genomic_DNA"/>
</dbReference>
<accession>A0ABW4JT69</accession>
<sequence>MDSQNLIKCLDVELVNSIESDPLVALSVITQLKSAISEHERMAVFLALESHSWREVGEALGVTKQAAFQRFGPQWAAMMKTKLSKGEWKQTIKEKLSGPDNR</sequence>
<gene>
    <name evidence="1" type="ORF">ACFSB2_26735</name>
</gene>
<dbReference type="Proteomes" id="UP001597079">
    <property type="component" value="Unassembled WGS sequence"/>
</dbReference>
<protein>
    <recommendedName>
        <fullName evidence="3">RNA polymerase sigma factor 70 region 4 type 2 domain-containing protein</fullName>
    </recommendedName>
</protein>